<feature type="domain" description="FMN-binding" evidence="7">
    <location>
        <begin position="59"/>
        <end position="133"/>
    </location>
</feature>
<evidence type="ECO:0000256" key="1">
    <source>
        <dbReference type="ARBA" id="ARBA00001917"/>
    </source>
</evidence>
<evidence type="ECO:0000256" key="6">
    <source>
        <dbReference type="ARBA" id="ARBA00023002"/>
    </source>
</evidence>
<dbReference type="PANTHER" id="PTHR43400:SF7">
    <property type="entry name" value="FAD-DEPENDENT OXIDOREDUCTASE 2 FAD BINDING DOMAIN-CONTAINING PROTEIN"/>
    <property type="match status" value="1"/>
</dbReference>
<evidence type="ECO:0000256" key="5">
    <source>
        <dbReference type="ARBA" id="ARBA00022827"/>
    </source>
</evidence>
<dbReference type="SMART" id="SM00900">
    <property type="entry name" value="FMN_bind"/>
    <property type="match status" value="1"/>
</dbReference>
<name>H3KI65_9BURK</name>
<protein>
    <submittedName>
        <fullName evidence="8">Flavocytochrome c</fullName>
    </submittedName>
</protein>
<sequence length="624" mass="64873">HSEDYEEPCPLRGRAGGEHTMIRIAHLTAVTCAVLGTLALGTAQAAAPKDGTFTGVGQGRNGDISVEADFKAGKLTAVRVVKHGETVGISDAALKDFPAAVVANQSLKVDAVTGATMTSEGLRTAITAAITAAGGDPGAFMIVPAKKAAAKDIEKKADLIVVGAGGSGISAAVKAESLGADVILIEKMPVIGGATALNAGTLIATGSRYQREVMKETKDSPELAAKDMFLVGKNKNDPVLVKTVTERVGGVVDWLIDDLKIPYGPAATQYPDHSANRQLGVTGRSVNYLKLMREKFEGMGGEVMLQTRAETLIQDAQGRVVGVKAKGPNGETVTLTAKGVILASGGFGAVKDMLPKEMSNYVFYGLDSETGDGWKMATSIGAATTNMDLVKMYPQGVETIPGHGLAATASSTDTMKKTGAIYVNVKGERYVDENAALGVLTDATVAQPDHIAYIVMDENAWKAYVAKSMEDKLVPSPEALDQWTKIVNNGKPVMVVSKSLEEAAKTMGIDPKGLAATVKHWNEMVAAGKDADFGRKLSGGLATDGTWRIVEQKVRYQTTLGGLKADADLRIVDKAGKPIPGLYGAGCVVGGANGADSLTALMNSWAIVSGVVSAETAVKDAGIK</sequence>
<dbReference type="SUPFAM" id="SSF51905">
    <property type="entry name" value="FAD/NAD(P)-binding domain"/>
    <property type="match status" value="1"/>
</dbReference>
<dbReference type="InterPro" id="IPR007329">
    <property type="entry name" value="FMN-bd"/>
</dbReference>
<feature type="non-terminal residue" evidence="8">
    <location>
        <position position="1"/>
    </location>
</feature>
<gene>
    <name evidence="8" type="ORF">HMPREF9440_02467</name>
</gene>
<comment type="cofactor">
    <cofactor evidence="2">
        <name>FAD</name>
        <dbReference type="ChEBI" id="CHEBI:57692"/>
    </cofactor>
</comment>
<comment type="caution">
    <text evidence="8">The sequence shown here is derived from an EMBL/GenBank/DDBJ whole genome shotgun (WGS) entry which is preliminary data.</text>
</comment>
<dbReference type="AlphaFoldDB" id="H3KI65"/>
<dbReference type="InterPro" id="IPR003953">
    <property type="entry name" value="FAD-dep_OxRdtase_2_FAD-bd"/>
</dbReference>
<dbReference type="EMBL" id="AFBQ01000378">
    <property type="protein sequence ID" value="EHY30190.1"/>
    <property type="molecule type" value="Genomic_DNA"/>
</dbReference>
<dbReference type="InterPro" id="IPR036188">
    <property type="entry name" value="FAD/NAD-bd_sf"/>
</dbReference>
<keyword evidence="5" id="KW-0274">FAD</keyword>
<evidence type="ECO:0000259" key="7">
    <source>
        <dbReference type="SMART" id="SM00900"/>
    </source>
</evidence>
<comment type="cofactor">
    <cofactor evidence="1">
        <name>FMN</name>
        <dbReference type="ChEBI" id="CHEBI:58210"/>
    </cofactor>
</comment>
<dbReference type="Gene3D" id="3.90.1010.20">
    <property type="match status" value="1"/>
</dbReference>
<evidence type="ECO:0000313" key="9">
    <source>
        <dbReference type="Proteomes" id="UP000004956"/>
    </source>
</evidence>
<dbReference type="Pfam" id="PF04205">
    <property type="entry name" value="FMN_bind"/>
    <property type="match status" value="1"/>
</dbReference>
<dbReference type="Pfam" id="PF00890">
    <property type="entry name" value="FAD_binding_2"/>
    <property type="match status" value="1"/>
</dbReference>
<accession>H3KI65</accession>
<dbReference type="InterPro" id="IPR050315">
    <property type="entry name" value="FAD-oxidoreductase_2"/>
</dbReference>
<keyword evidence="6" id="KW-0560">Oxidoreductase</keyword>
<dbReference type="Gene3D" id="3.50.50.60">
    <property type="entry name" value="FAD/NAD(P)-binding domain"/>
    <property type="match status" value="1"/>
</dbReference>
<evidence type="ECO:0000256" key="4">
    <source>
        <dbReference type="ARBA" id="ARBA00022630"/>
    </source>
</evidence>
<dbReference type="GO" id="GO:0010181">
    <property type="term" value="F:FMN binding"/>
    <property type="evidence" value="ECO:0007669"/>
    <property type="project" value="InterPro"/>
</dbReference>
<dbReference type="HOGENOM" id="CLU_011398_4_0_4"/>
<dbReference type="InterPro" id="IPR027477">
    <property type="entry name" value="Succ_DH/fumarate_Rdtase_cat_sf"/>
</dbReference>
<dbReference type="PATRIC" id="fig|762967.3.peg.1943"/>
<organism evidence="8 9">
    <name type="scientific">Sutterella parvirubra YIT 11816</name>
    <dbReference type="NCBI Taxonomy" id="762967"/>
    <lineage>
        <taxon>Bacteria</taxon>
        <taxon>Pseudomonadati</taxon>
        <taxon>Pseudomonadota</taxon>
        <taxon>Betaproteobacteria</taxon>
        <taxon>Burkholderiales</taxon>
        <taxon>Sutterellaceae</taxon>
        <taxon>Sutterella</taxon>
    </lineage>
</organism>
<reference evidence="8 9" key="1">
    <citation type="submission" date="2011-11" db="EMBL/GenBank/DDBJ databases">
        <authorList>
            <person name="Weinstock G."/>
            <person name="Sodergren E."/>
            <person name="Clifton S."/>
            <person name="Fulton L."/>
            <person name="Fulton B."/>
            <person name="Courtney L."/>
            <person name="Fronick C."/>
            <person name="Harrison M."/>
            <person name="Strong C."/>
            <person name="Farmer C."/>
            <person name="Delahaunty K."/>
            <person name="Markovic C."/>
            <person name="Hall O."/>
            <person name="Minx P."/>
            <person name="Tomlinson C."/>
            <person name="Mitreva M."/>
            <person name="Hou S."/>
            <person name="Chen J."/>
            <person name="Wollam A."/>
            <person name="Pepin K.H."/>
            <person name="Johnson M."/>
            <person name="Bhonagiri V."/>
            <person name="Zhang X."/>
            <person name="Suruliraj S."/>
            <person name="Warren W."/>
            <person name="Chinwalla A."/>
            <person name="Mardis E.R."/>
            <person name="Wilson R.K."/>
        </authorList>
    </citation>
    <scope>NUCLEOTIDE SEQUENCE [LARGE SCALE GENOMIC DNA]</scope>
    <source>
        <strain evidence="8 9">YIT 11816</strain>
    </source>
</reference>
<evidence type="ECO:0000256" key="3">
    <source>
        <dbReference type="ARBA" id="ARBA00008040"/>
    </source>
</evidence>
<dbReference type="GO" id="GO:0016020">
    <property type="term" value="C:membrane"/>
    <property type="evidence" value="ECO:0007669"/>
    <property type="project" value="InterPro"/>
</dbReference>
<dbReference type="STRING" id="762967.HMPREF9440_02467"/>
<dbReference type="SUPFAM" id="SSF56425">
    <property type="entry name" value="Succinate dehydrogenase/fumarate reductase flavoprotein, catalytic domain"/>
    <property type="match status" value="1"/>
</dbReference>
<keyword evidence="9" id="KW-1185">Reference proteome</keyword>
<comment type="similarity">
    <text evidence="3">Belongs to the FAD-dependent oxidoreductase 2 family. FRD/SDH subfamily.</text>
</comment>
<proteinExistence type="inferred from homology"/>
<evidence type="ECO:0000256" key="2">
    <source>
        <dbReference type="ARBA" id="ARBA00001974"/>
    </source>
</evidence>
<dbReference type="Proteomes" id="UP000004956">
    <property type="component" value="Unassembled WGS sequence"/>
</dbReference>
<dbReference type="PANTHER" id="PTHR43400">
    <property type="entry name" value="FUMARATE REDUCTASE"/>
    <property type="match status" value="1"/>
</dbReference>
<dbReference type="Gene3D" id="3.90.700.10">
    <property type="entry name" value="Succinate dehydrogenase/fumarate reductase flavoprotein, catalytic domain"/>
    <property type="match status" value="1"/>
</dbReference>
<evidence type="ECO:0000313" key="8">
    <source>
        <dbReference type="EMBL" id="EHY30190.1"/>
    </source>
</evidence>
<dbReference type="GO" id="GO:0016491">
    <property type="term" value="F:oxidoreductase activity"/>
    <property type="evidence" value="ECO:0007669"/>
    <property type="project" value="UniProtKB-KW"/>
</dbReference>
<keyword evidence="4" id="KW-0285">Flavoprotein</keyword>